<sequence>MADYLPVHRNGADPFTVTVSASVLGGQVLAASGVGTVAPTAGPSGAAIGVAQHDAPTGGLVTVWPISGVIHETVSPAGVTAGAALTSSTSGGIDSGTLATVAAAGTHIGTALTTAAAGAKARWIGR</sequence>
<dbReference type="EMBL" id="BAAAZP010000274">
    <property type="protein sequence ID" value="GAA3721748.1"/>
    <property type="molecule type" value="Genomic_DNA"/>
</dbReference>
<evidence type="ECO:0000313" key="1">
    <source>
        <dbReference type="EMBL" id="GAA3721748.1"/>
    </source>
</evidence>
<dbReference type="InterPro" id="IPR011231">
    <property type="entry name" value="Phage_VT1-Sakai_H0018"/>
</dbReference>
<evidence type="ECO:0008006" key="3">
    <source>
        <dbReference type="Google" id="ProtNLM"/>
    </source>
</evidence>
<dbReference type="Pfam" id="PF09956">
    <property type="entry name" value="Phage_cement_2"/>
    <property type="match status" value="1"/>
</dbReference>
<organism evidence="1 2">
    <name type="scientific">Nonomuraea antimicrobica</name>
    <dbReference type="NCBI Taxonomy" id="561173"/>
    <lineage>
        <taxon>Bacteria</taxon>
        <taxon>Bacillati</taxon>
        <taxon>Actinomycetota</taxon>
        <taxon>Actinomycetes</taxon>
        <taxon>Streptosporangiales</taxon>
        <taxon>Streptosporangiaceae</taxon>
        <taxon>Nonomuraea</taxon>
    </lineage>
</organism>
<proteinExistence type="predicted"/>
<name>A0ABP7EPN3_9ACTN</name>
<comment type="caution">
    <text evidence="1">The sequence shown here is derived from an EMBL/GenBank/DDBJ whole genome shotgun (WGS) entry which is preliminary data.</text>
</comment>
<accession>A0ABP7EPN3</accession>
<gene>
    <name evidence="1" type="ORF">GCM10022224_103990</name>
</gene>
<reference evidence="2" key="1">
    <citation type="journal article" date="2019" name="Int. J. Syst. Evol. Microbiol.">
        <title>The Global Catalogue of Microorganisms (GCM) 10K type strain sequencing project: providing services to taxonomists for standard genome sequencing and annotation.</title>
        <authorList>
            <consortium name="The Broad Institute Genomics Platform"/>
            <consortium name="The Broad Institute Genome Sequencing Center for Infectious Disease"/>
            <person name="Wu L."/>
            <person name="Ma J."/>
        </authorList>
    </citation>
    <scope>NUCLEOTIDE SEQUENCE [LARGE SCALE GENOMIC DNA]</scope>
    <source>
        <strain evidence="2">JCM 16904</strain>
    </source>
</reference>
<dbReference type="RefSeq" id="WP_344897751.1">
    <property type="nucleotide sequence ID" value="NZ_BAAAZP010000274.1"/>
</dbReference>
<evidence type="ECO:0000313" key="2">
    <source>
        <dbReference type="Proteomes" id="UP001500902"/>
    </source>
</evidence>
<dbReference type="Proteomes" id="UP001500902">
    <property type="component" value="Unassembled WGS sequence"/>
</dbReference>
<keyword evidence="2" id="KW-1185">Reference proteome</keyword>
<protein>
    <recommendedName>
        <fullName evidence="3">Bacteriophage lambda head decoration protein D</fullName>
    </recommendedName>
</protein>